<dbReference type="GO" id="GO:0003924">
    <property type="term" value="F:GTPase activity"/>
    <property type="evidence" value="ECO:0007669"/>
    <property type="project" value="InterPro"/>
</dbReference>
<dbReference type="Pfam" id="PF00071">
    <property type="entry name" value="Ras"/>
    <property type="match status" value="1"/>
</dbReference>
<organism evidence="1 2">
    <name type="scientific">Stachybotrys elegans</name>
    <dbReference type="NCBI Taxonomy" id="80388"/>
    <lineage>
        <taxon>Eukaryota</taxon>
        <taxon>Fungi</taxon>
        <taxon>Dikarya</taxon>
        <taxon>Ascomycota</taxon>
        <taxon>Pezizomycotina</taxon>
        <taxon>Sordariomycetes</taxon>
        <taxon>Hypocreomycetidae</taxon>
        <taxon>Hypocreales</taxon>
        <taxon>Stachybotryaceae</taxon>
        <taxon>Stachybotrys</taxon>
    </lineage>
</organism>
<dbReference type="EMBL" id="JAGPNK010000018">
    <property type="protein sequence ID" value="KAH7305420.1"/>
    <property type="molecule type" value="Genomic_DNA"/>
</dbReference>
<protein>
    <submittedName>
        <fullName evidence="1">Uncharacterized protein</fullName>
    </submittedName>
</protein>
<evidence type="ECO:0000313" key="1">
    <source>
        <dbReference type="EMBL" id="KAH7305420.1"/>
    </source>
</evidence>
<dbReference type="AlphaFoldDB" id="A0A8K0WKX6"/>
<dbReference type="Proteomes" id="UP000813444">
    <property type="component" value="Unassembled WGS sequence"/>
</dbReference>
<name>A0A8K0WKX6_9HYPO</name>
<reference evidence="1" key="1">
    <citation type="journal article" date="2021" name="Nat. Commun.">
        <title>Genetic determinants of endophytism in the Arabidopsis root mycobiome.</title>
        <authorList>
            <person name="Mesny F."/>
            <person name="Miyauchi S."/>
            <person name="Thiergart T."/>
            <person name="Pickel B."/>
            <person name="Atanasova L."/>
            <person name="Karlsson M."/>
            <person name="Huettel B."/>
            <person name="Barry K.W."/>
            <person name="Haridas S."/>
            <person name="Chen C."/>
            <person name="Bauer D."/>
            <person name="Andreopoulos W."/>
            <person name="Pangilinan J."/>
            <person name="LaButti K."/>
            <person name="Riley R."/>
            <person name="Lipzen A."/>
            <person name="Clum A."/>
            <person name="Drula E."/>
            <person name="Henrissat B."/>
            <person name="Kohler A."/>
            <person name="Grigoriev I.V."/>
            <person name="Martin F.M."/>
            <person name="Hacquard S."/>
        </authorList>
    </citation>
    <scope>NUCLEOTIDE SEQUENCE</scope>
    <source>
        <strain evidence="1">MPI-CAGE-CH-0235</strain>
    </source>
</reference>
<proteinExistence type="predicted"/>
<keyword evidence="2" id="KW-1185">Reference proteome</keyword>
<gene>
    <name evidence="1" type="ORF">B0I35DRAFT_492724</name>
</gene>
<dbReference type="InterPro" id="IPR027417">
    <property type="entry name" value="P-loop_NTPase"/>
</dbReference>
<dbReference type="InterPro" id="IPR001806">
    <property type="entry name" value="Small_GTPase"/>
</dbReference>
<evidence type="ECO:0000313" key="2">
    <source>
        <dbReference type="Proteomes" id="UP000813444"/>
    </source>
</evidence>
<dbReference type="GO" id="GO:0005525">
    <property type="term" value="F:GTP binding"/>
    <property type="evidence" value="ECO:0007669"/>
    <property type="project" value="InterPro"/>
</dbReference>
<sequence length="78" mass="9023">MLHCMKLRILDEPTQDDEWSKWVSLEGTSAELQVARTASTDIPDMFAYTMRRAEGFVLLYSITSRGCFLVVKEITKEY</sequence>
<dbReference type="Gene3D" id="3.40.50.300">
    <property type="entry name" value="P-loop containing nucleotide triphosphate hydrolases"/>
    <property type="match status" value="1"/>
</dbReference>
<comment type="caution">
    <text evidence="1">The sequence shown here is derived from an EMBL/GenBank/DDBJ whole genome shotgun (WGS) entry which is preliminary data.</text>
</comment>
<accession>A0A8K0WKX6</accession>